<proteinExistence type="predicted"/>
<accession>A0ABR1C2L6</accession>
<feature type="compositionally biased region" description="Basic and acidic residues" evidence="3">
    <location>
        <begin position="44"/>
        <end position="55"/>
    </location>
</feature>
<keyword evidence="2" id="KW-0378">Hydrolase</keyword>
<keyword evidence="1 2" id="KW-0443">Lipid metabolism</keyword>
<feature type="active site" description="Proton acceptor" evidence="2">
    <location>
        <position position="309"/>
    </location>
</feature>
<feature type="region of interest" description="Disordered" evidence="3">
    <location>
        <begin position="1"/>
        <end position="58"/>
    </location>
</feature>
<feature type="active site" description="Nucleophile" evidence="2">
    <location>
        <position position="187"/>
    </location>
</feature>
<name>A0ABR1C2L6_NECAM</name>
<dbReference type="PROSITE" id="PS51635">
    <property type="entry name" value="PNPLA"/>
    <property type="match status" value="1"/>
</dbReference>
<dbReference type="InterPro" id="IPR033562">
    <property type="entry name" value="PLPL"/>
</dbReference>
<evidence type="ECO:0000259" key="4">
    <source>
        <dbReference type="PROSITE" id="PS51635"/>
    </source>
</evidence>
<feature type="domain" description="PNPLA" evidence="4">
    <location>
        <begin position="150"/>
        <end position="322"/>
    </location>
</feature>
<dbReference type="EMBL" id="JAVFWL010000002">
    <property type="protein sequence ID" value="KAK6732789.1"/>
    <property type="molecule type" value="Genomic_DNA"/>
</dbReference>
<dbReference type="InterPro" id="IPR016035">
    <property type="entry name" value="Acyl_Trfase/lysoPLipase"/>
</dbReference>
<reference evidence="5 6" key="1">
    <citation type="submission" date="2023-08" db="EMBL/GenBank/DDBJ databases">
        <title>A Necator americanus chromosomal reference genome.</title>
        <authorList>
            <person name="Ilik V."/>
            <person name="Petrzelkova K.J."/>
            <person name="Pardy F."/>
            <person name="Fuh T."/>
            <person name="Niatou-Singa F.S."/>
            <person name="Gouil Q."/>
            <person name="Baker L."/>
            <person name="Ritchie M.E."/>
            <person name="Jex A.R."/>
            <person name="Gazzola D."/>
            <person name="Li H."/>
            <person name="Toshio Fujiwara R."/>
            <person name="Zhan B."/>
            <person name="Aroian R.V."/>
            <person name="Pafco B."/>
            <person name="Schwarz E.M."/>
        </authorList>
    </citation>
    <scope>NUCLEOTIDE SEQUENCE [LARGE SCALE GENOMIC DNA]</scope>
    <source>
        <strain evidence="5 6">Aroian</strain>
        <tissue evidence="5">Whole animal</tissue>
    </source>
</reference>
<comment type="caution">
    <text evidence="5">The sequence shown here is derived from an EMBL/GenBank/DDBJ whole genome shotgun (WGS) entry which is preliminary data.</text>
</comment>
<feature type="compositionally biased region" description="Polar residues" evidence="3">
    <location>
        <begin position="26"/>
        <end position="38"/>
    </location>
</feature>
<feature type="compositionally biased region" description="Low complexity" evidence="3">
    <location>
        <begin position="8"/>
        <end position="21"/>
    </location>
</feature>
<dbReference type="SUPFAM" id="SSF52151">
    <property type="entry name" value="FabD/lysophospholipase-like"/>
    <property type="match status" value="1"/>
</dbReference>
<evidence type="ECO:0000313" key="6">
    <source>
        <dbReference type="Proteomes" id="UP001303046"/>
    </source>
</evidence>
<dbReference type="Proteomes" id="UP001303046">
    <property type="component" value="Unassembled WGS sequence"/>
</dbReference>
<sequence length="407" mass="45083">MPQDTGHSPVSSEDSPSRSISAINVRRSSSGPNLNKLNSYPLPESRKHSGSEERGSANSLTLQSLYTARSSLSNISNGSSLGSTTNEVPNESVPTWKTSVRRIVSVLNLVPKEKSDLEKEEDRKLREKDMYLTRPAICRQPIKSISRFCISLSGCGFLGSYHFGAVNCFLKNGKHVISRLDRVSGASAGSLVASLLVLAPDKLDQALNVLFELGEELMKLNFGALTPGYCLNKKLIKIVDGFLPQDISPAQERLYISVTLRKERKNKLICRFSSRDQLLTCLMASCYIPMYSMGYAAEPPNINGEACIDGGYTNNLPDFEDIRTITVSPFSGHAEISPRDEANFFDWKMTVSNQIMNVNLQNIVRGAQALFPPSRTVLQSYFDLGYKDTLKFLIKHDIVQRPEGTEV</sequence>
<keyword evidence="2" id="KW-0442">Lipid degradation</keyword>
<organism evidence="5 6">
    <name type="scientific">Necator americanus</name>
    <name type="common">Human hookworm</name>
    <dbReference type="NCBI Taxonomy" id="51031"/>
    <lineage>
        <taxon>Eukaryota</taxon>
        <taxon>Metazoa</taxon>
        <taxon>Ecdysozoa</taxon>
        <taxon>Nematoda</taxon>
        <taxon>Chromadorea</taxon>
        <taxon>Rhabditida</taxon>
        <taxon>Rhabditina</taxon>
        <taxon>Rhabditomorpha</taxon>
        <taxon>Strongyloidea</taxon>
        <taxon>Ancylostomatidae</taxon>
        <taxon>Bunostominae</taxon>
        <taxon>Necator</taxon>
    </lineage>
</organism>
<dbReference type="Pfam" id="PF01734">
    <property type="entry name" value="Patatin"/>
    <property type="match status" value="1"/>
</dbReference>
<keyword evidence="6" id="KW-1185">Reference proteome</keyword>
<dbReference type="Gene3D" id="3.40.1090.10">
    <property type="entry name" value="Cytosolic phospholipase A2 catalytic domain"/>
    <property type="match status" value="1"/>
</dbReference>
<feature type="short sequence motif" description="GXGXXG" evidence="2">
    <location>
        <begin position="154"/>
        <end position="159"/>
    </location>
</feature>
<feature type="short sequence motif" description="GXSXG" evidence="2">
    <location>
        <begin position="185"/>
        <end position="189"/>
    </location>
</feature>
<dbReference type="PANTHER" id="PTHR12406">
    <property type="entry name" value="CALCIUM-INDEPENDENT PHOSPHOLIPASE A2 IPLA2 -RELATED"/>
    <property type="match status" value="1"/>
</dbReference>
<evidence type="ECO:0000313" key="5">
    <source>
        <dbReference type="EMBL" id="KAK6732789.1"/>
    </source>
</evidence>
<gene>
    <name evidence="5" type="primary">Necator_chrII.g4680</name>
    <name evidence="5" type="ORF">RB195_016888</name>
</gene>
<dbReference type="PANTHER" id="PTHR12406:SF38">
    <property type="entry name" value="PNPLA DOMAIN-CONTAINING PROTEIN"/>
    <property type="match status" value="1"/>
</dbReference>
<evidence type="ECO:0000256" key="3">
    <source>
        <dbReference type="SAM" id="MobiDB-lite"/>
    </source>
</evidence>
<protein>
    <recommendedName>
        <fullName evidence="4">PNPLA domain-containing protein</fullName>
    </recommendedName>
</protein>
<feature type="short sequence motif" description="DGA/G" evidence="2">
    <location>
        <begin position="309"/>
        <end position="311"/>
    </location>
</feature>
<evidence type="ECO:0000256" key="1">
    <source>
        <dbReference type="ARBA" id="ARBA00023098"/>
    </source>
</evidence>
<evidence type="ECO:0000256" key="2">
    <source>
        <dbReference type="PROSITE-ProRule" id="PRU01161"/>
    </source>
</evidence>
<dbReference type="InterPro" id="IPR002641">
    <property type="entry name" value="PNPLA_dom"/>
</dbReference>